<dbReference type="STRING" id="679936.Sulac_2353"/>
<dbReference type="SUPFAM" id="SSF69796">
    <property type="entry name" value="Thymidylate synthase-complementing protein Thy1"/>
    <property type="match status" value="2"/>
</dbReference>
<dbReference type="CDD" id="cd20175">
    <property type="entry name" value="ThyX"/>
    <property type="match status" value="1"/>
</dbReference>
<dbReference type="InterPro" id="IPR036098">
    <property type="entry name" value="Thymidylate_synthase_ThyX_sf"/>
</dbReference>
<keyword evidence="2" id="KW-1185">Reference proteome</keyword>
<organism evidence="1 2">
    <name type="scientific">Sulfobacillus acidophilus (strain ATCC 700253 / DSM 10332 / NAL)</name>
    <dbReference type="NCBI Taxonomy" id="679936"/>
    <lineage>
        <taxon>Bacteria</taxon>
        <taxon>Bacillati</taxon>
        <taxon>Bacillota</taxon>
        <taxon>Clostridia</taxon>
        <taxon>Eubacteriales</taxon>
        <taxon>Clostridiales Family XVII. Incertae Sedis</taxon>
        <taxon>Sulfobacillus</taxon>
    </lineage>
</organism>
<dbReference type="AlphaFoldDB" id="G8TUU6"/>
<dbReference type="Proteomes" id="UP000005439">
    <property type="component" value="Chromosome"/>
</dbReference>
<proteinExistence type="predicted"/>
<dbReference type="GO" id="GO:0004799">
    <property type="term" value="F:thymidylate synthase activity"/>
    <property type="evidence" value="ECO:0007669"/>
    <property type="project" value="TreeGrafter"/>
</dbReference>
<dbReference type="Pfam" id="PF02511">
    <property type="entry name" value="Thy1"/>
    <property type="match status" value="2"/>
</dbReference>
<dbReference type="InterPro" id="IPR003669">
    <property type="entry name" value="Thymidylate_synthase_ThyX"/>
</dbReference>
<dbReference type="GO" id="GO:0050797">
    <property type="term" value="F:thymidylate synthase (FAD) activity"/>
    <property type="evidence" value="ECO:0007669"/>
    <property type="project" value="InterPro"/>
</dbReference>
<evidence type="ECO:0000313" key="1">
    <source>
        <dbReference type="EMBL" id="AEW05820.1"/>
    </source>
</evidence>
<protein>
    <submittedName>
        <fullName evidence="1">Alternative thymidylate synthase</fullName>
    </submittedName>
</protein>
<dbReference type="HOGENOM" id="CLU_024745_0_0_9"/>
<gene>
    <name evidence="1" type="ordered locus">Sulac_2353</name>
</gene>
<sequence length="484" mass="55173">MPNIYAVTHVPPEVSAYGMAKYSRSEASLRDSLLQLSQEKAEAFLRTFYFSYGHASIADLAHIALAIEEVSLLAAMEIVDEPLWDGQERSTRYQDFNDSPYYVPEGATPAYHQAVETLYRLYRTLNETAYDALTARYPMPQNIERSAYRRTLKARAFDIARYALPLATLTSLGQITSARVLEQQIRRLLASPYHEVRTIAAEMKKAASQAEPFNLLRAHLERRPDVPPAVLATVETGPVAPTLTKYTDPDNFGIKTRQLVQHWITEWFPGSRDSAASVTLDAWGIDVDPLDDLLAGLIYPYAAWPYRAIVDILRDIPQPLKSEWIDDVFRQRGAHDEWPRVLRQRPLIFDVVLDLGAFRDLNRHRRLDKVVQRLVPELGFETPEIFDDLGLAKTYRDTLAAVAATSLSPAEAPYILPLAHRRRMLLRMDFNELAYIAELRSRSSGHFSYRAVAHALYDAVSARFPNLARHIRMTPLETFDPFER</sequence>
<evidence type="ECO:0000313" key="2">
    <source>
        <dbReference type="Proteomes" id="UP000005439"/>
    </source>
</evidence>
<accession>G8TUU6</accession>
<dbReference type="PANTHER" id="PTHR34934:SF1">
    <property type="entry name" value="FLAVIN-DEPENDENT THYMIDYLATE SYNTHASE"/>
    <property type="match status" value="1"/>
</dbReference>
<dbReference type="PATRIC" id="fig|679936.5.peg.2438"/>
<dbReference type="KEGG" id="sap:Sulac_2353"/>
<dbReference type="Gene3D" id="3.30.1360.170">
    <property type="match status" value="2"/>
</dbReference>
<dbReference type="PROSITE" id="PS51331">
    <property type="entry name" value="THYX"/>
    <property type="match status" value="2"/>
</dbReference>
<dbReference type="GO" id="GO:0070402">
    <property type="term" value="F:NADPH binding"/>
    <property type="evidence" value="ECO:0007669"/>
    <property type="project" value="TreeGrafter"/>
</dbReference>
<dbReference type="PANTHER" id="PTHR34934">
    <property type="entry name" value="FLAVIN-DEPENDENT THYMIDYLATE SYNTHASE"/>
    <property type="match status" value="1"/>
</dbReference>
<dbReference type="GO" id="GO:0050660">
    <property type="term" value="F:flavin adenine dinucleotide binding"/>
    <property type="evidence" value="ECO:0007669"/>
    <property type="project" value="InterPro"/>
</dbReference>
<reference evidence="1 2" key="2">
    <citation type="journal article" date="2012" name="Stand. Genomic Sci.">
        <title>Complete genome sequence of the moderately thermophilic mineral-sulfide-oxidizing firmicute Sulfobacillus acidophilus type strain (NAL(T)).</title>
        <authorList>
            <person name="Anderson I."/>
            <person name="Chertkov O."/>
            <person name="Chen A."/>
            <person name="Saunders E."/>
            <person name="Lapidus A."/>
            <person name="Nolan M."/>
            <person name="Lucas S."/>
            <person name="Hammon N."/>
            <person name="Deshpande S."/>
            <person name="Cheng J.F."/>
            <person name="Han C."/>
            <person name="Tapia R."/>
            <person name="Goodwin L.A."/>
            <person name="Pitluck S."/>
            <person name="Liolios K."/>
            <person name="Pagani I."/>
            <person name="Ivanova N."/>
            <person name="Mikhailova N."/>
            <person name="Pati A."/>
            <person name="Palaniappan K."/>
            <person name="Land M."/>
            <person name="Pan C."/>
            <person name="Rohde M."/>
            <person name="Pukall R."/>
            <person name="Goker M."/>
            <person name="Detter J.C."/>
            <person name="Woyke T."/>
            <person name="Bristow J."/>
            <person name="Eisen J.A."/>
            <person name="Markowitz V."/>
            <person name="Hugenholtz P."/>
            <person name="Kyrpides N.C."/>
            <person name="Klenk H.P."/>
            <person name="Mavromatis K."/>
        </authorList>
    </citation>
    <scope>NUCLEOTIDE SEQUENCE [LARGE SCALE GENOMIC DNA]</scope>
    <source>
        <strain evidence="2">ATCC 700253 / DSM 10332 / NAL</strain>
    </source>
</reference>
<dbReference type="EMBL" id="CP003179">
    <property type="protein sequence ID" value="AEW05820.1"/>
    <property type="molecule type" value="Genomic_DNA"/>
</dbReference>
<reference evidence="2" key="1">
    <citation type="submission" date="2011-12" db="EMBL/GenBank/DDBJ databases">
        <title>The complete genome of chromosome of Sulfobacillus acidophilus DSM 10332.</title>
        <authorList>
            <person name="Lucas S."/>
            <person name="Han J."/>
            <person name="Lapidus A."/>
            <person name="Bruce D."/>
            <person name="Goodwin L."/>
            <person name="Pitluck S."/>
            <person name="Peters L."/>
            <person name="Kyrpides N."/>
            <person name="Mavromatis K."/>
            <person name="Ivanova N."/>
            <person name="Mikhailova N."/>
            <person name="Chertkov O."/>
            <person name="Saunders E."/>
            <person name="Detter J.C."/>
            <person name="Tapia R."/>
            <person name="Han C."/>
            <person name="Land M."/>
            <person name="Hauser L."/>
            <person name="Markowitz V."/>
            <person name="Cheng J.-F."/>
            <person name="Hugenholtz P."/>
            <person name="Woyke T."/>
            <person name="Wu D."/>
            <person name="Pukall R."/>
            <person name="Gehrich-Schroeter G."/>
            <person name="Schneider S."/>
            <person name="Klenk H.-P."/>
            <person name="Eisen J.A."/>
        </authorList>
    </citation>
    <scope>NUCLEOTIDE SEQUENCE [LARGE SCALE GENOMIC DNA]</scope>
    <source>
        <strain evidence="2">ATCC 700253 / DSM 10332 / NAL</strain>
    </source>
</reference>
<name>G8TUU6_SULAD</name>
<dbReference type="GO" id="GO:0006231">
    <property type="term" value="P:dTMP biosynthetic process"/>
    <property type="evidence" value="ECO:0007669"/>
    <property type="project" value="InterPro"/>
</dbReference>